<gene>
    <name evidence="1" type="ORF">EWB00_011260</name>
</gene>
<feature type="non-terminal residue" evidence="1">
    <location>
        <position position="1"/>
    </location>
</feature>
<comment type="caution">
    <text evidence="1">The sequence shown here is derived from an EMBL/GenBank/DDBJ whole genome shotgun (WGS) entry which is preliminary data.</text>
</comment>
<dbReference type="STRING" id="6182.A0A4Z2DKZ7"/>
<accession>A0A4Z2DKZ7</accession>
<keyword evidence="2" id="KW-1185">Reference proteome</keyword>
<protein>
    <submittedName>
        <fullName evidence="1">Uncharacterized protein</fullName>
    </submittedName>
</protein>
<reference evidence="1 2" key="1">
    <citation type="submission" date="2019-03" db="EMBL/GenBank/DDBJ databases">
        <title>An improved genome assembly of the fluke Schistosoma japonicum.</title>
        <authorList>
            <person name="Hu W."/>
            <person name="Luo F."/>
            <person name="Yin M."/>
            <person name="Mo X."/>
            <person name="Sun C."/>
            <person name="Wu Q."/>
            <person name="Zhu B."/>
            <person name="Xiang M."/>
            <person name="Wang J."/>
            <person name="Wang Y."/>
            <person name="Zhang T."/>
            <person name="Xu B."/>
            <person name="Zheng H."/>
            <person name="Feng Z."/>
        </authorList>
    </citation>
    <scope>NUCLEOTIDE SEQUENCE [LARGE SCALE GENOMIC DNA]</scope>
    <source>
        <strain evidence="1">HuSjv2</strain>
        <tissue evidence="1">Worms</tissue>
    </source>
</reference>
<name>A0A4Z2DKZ7_SCHJA</name>
<dbReference type="OrthoDB" id="9986177at2759"/>
<dbReference type="EMBL" id="SKCS01000095">
    <property type="protein sequence ID" value="TNN17129.1"/>
    <property type="molecule type" value="Genomic_DNA"/>
</dbReference>
<dbReference type="Proteomes" id="UP000311919">
    <property type="component" value="Unassembled WGS sequence"/>
</dbReference>
<evidence type="ECO:0000313" key="1">
    <source>
        <dbReference type="EMBL" id="TNN17129.1"/>
    </source>
</evidence>
<proteinExistence type="predicted"/>
<organism evidence="1 2">
    <name type="scientific">Schistosoma japonicum</name>
    <name type="common">Blood fluke</name>
    <dbReference type="NCBI Taxonomy" id="6182"/>
    <lineage>
        <taxon>Eukaryota</taxon>
        <taxon>Metazoa</taxon>
        <taxon>Spiralia</taxon>
        <taxon>Lophotrochozoa</taxon>
        <taxon>Platyhelminthes</taxon>
        <taxon>Trematoda</taxon>
        <taxon>Digenea</taxon>
        <taxon>Strigeidida</taxon>
        <taxon>Schistosomatoidea</taxon>
        <taxon>Schistosomatidae</taxon>
        <taxon>Schistosoma</taxon>
    </lineage>
</organism>
<evidence type="ECO:0000313" key="2">
    <source>
        <dbReference type="Proteomes" id="UP000311919"/>
    </source>
</evidence>
<sequence length="372" mass="42481">HEDLSKNREILQLLEKNLSYQIEIYESETLDNGIASNENDDYHDRSRNPCFELNWNKVNECTAQSKVFLAFSNTHFSAFVNLLRGCYITESKYLLKEVKKTSQRLTDVDDICIECQMKTYLPRFSCCRKKFLDEELCVMINAVNERVYNLKYKIITHYRRWDCILAAIQNSSSSTALLNTTFETMKSNNEEIQSFLEETYVNNTACHNNLTKSVTDVVENKIKSHPSGKDESVIGPHYDNNSQSFPELSCSSNDFTDSFNNTLQNSNPRKQNSNRHSTKIPTFIHLSSLPPTPSRKCAFGSAIKKQHPLQSVDGKLLSPCHRRTSPSKRILSVAQSNDVSFSFTGLAEKSRIPLVDFTNTITGIQKPKPVIF</sequence>
<dbReference type="AlphaFoldDB" id="A0A4Z2DKZ7"/>